<name>A0A1H0GPS1_9HYPH</name>
<keyword evidence="1" id="KW-0472">Membrane</keyword>
<gene>
    <name evidence="2" type="ORF">SAMN05192530_103242</name>
</gene>
<sequence>MNAVRSQVKAARYRRPFSNGTIAMLANYLGACLLPIAGLGSGLIHTGSGYRK</sequence>
<accession>A0A1H0GPS1</accession>
<evidence type="ECO:0000256" key="1">
    <source>
        <dbReference type="SAM" id="Phobius"/>
    </source>
</evidence>
<feature type="transmembrane region" description="Helical" evidence="1">
    <location>
        <begin position="21"/>
        <end position="44"/>
    </location>
</feature>
<reference evidence="2 3" key="1">
    <citation type="submission" date="2016-10" db="EMBL/GenBank/DDBJ databases">
        <authorList>
            <person name="de Groot N.N."/>
        </authorList>
    </citation>
    <scope>NUCLEOTIDE SEQUENCE [LARGE SCALE GENOMIC DNA]</scope>
    <source>
        <strain evidence="3">L7-484,KACC 16230,DSM 25025</strain>
    </source>
</reference>
<keyword evidence="3" id="KW-1185">Reference proteome</keyword>
<dbReference type="Proteomes" id="UP000198793">
    <property type="component" value="Unassembled WGS sequence"/>
</dbReference>
<keyword evidence="1" id="KW-0812">Transmembrane</keyword>
<dbReference type="EMBL" id="FNIT01000003">
    <property type="protein sequence ID" value="SDO08840.1"/>
    <property type="molecule type" value="Genomic_DNA"/>
</dbReference>
<protein>
    <submittedName>
        <fullName evidence="2">Uncharacterized protein</fullName>
    </submittedName>
</protein>
<proteinExistence type="predicted"/>
<dbReference type="STRING" id="1166073.SAMN05192530_103242"/>
<keyword evidence="1" id="KW-1133">Transmembrane helix</keyword>
<evidence type="ECO:0000313" key="2">
    <source>
        <dbReference type="EMBL" id="SDO08840.1"/>
    </source>
</evidence>
<dbReference type="AlphaFoldDB" id="A0A1H0GPS1"/>
<organism evidence="2 3">
    <name type="scientific">Aureimonas jatrophae</name>
    <dbReference type="NCBI Taxonomy" id="1166073"/>
    <lineage>
        <taxon>Bacteria</taxon>
        <taxon>Pseudomonadati</taxon>
        <taxon>Pseudomonadota</taxon>
        <taxon>Alphaproteobacteria</taxon>
        <taxon>Hyphomicrobiales</taxon>
        <taxon>Aurantimonadaceae</taxon>
        <taxon>Aureimonas</taxon>
    </lineage>
</organism>
<evidence type="ECO:0000313" key="3">
    <source>
        <dbReference type="Proteomes" id="UP000198793"/>
    </source>
</evidence>